<dbReference type="OrthoDB" id="9772456at2"/>
<dbReference type="RefSeq" id="WP_141820012.1">
    <property type="nucleotide sequence ID" value="NZ_BAAAIL010000003.1"/>
</dbReference>
<dbReference type="PANTHER" id="PTHR20854:SF4">
    <property type="entry name" value="INOSITOL-1-MONOPHOSPHATASE-RELATED"/>
    <property type="match status" value="1"/>
</dbReference>
<evidence type="ECO:0000256" key="1">
    <source>
        <dbReference type="ARBA" id="ARBA00022723"/>
    </source>
</evidence>
<dbReference type="GO" id="GO:0008934">
    <property type="term" value="F:inositol monophosphate 1-phosphatase activity"/>
    <property type="evidence" value="ECO:0007669"/>
    <property type="project" value="TreeGrafter"/>
</dbReference>
<protein>
    <submittedName>
        <fullName evidence="5">Fructose-1,6-bisphosphatase/inositol monophosphatase family enzyme</fullName>
    </submittedName>
</protein>
<evidence type="ECO:0000256" key="4">
    <source>
        <dbReference type="PIRSR" id="PIRSR600760-2"/>
    </source>
</evidence>
<keyword evidence="1 4" id="KW-0479">Metal-binding</keyword>
<dbReference type="PROSITE" id="PS00629">
    <property type="entry name" value="IMP_1"/>
    <property type="match status" value="1"/>
</dbReference>
<dbReference type="GO" id="GO:0006020">
    <property type="term" value="P:inositol metabolic process"/>
    <property type="evidence" value="ECO:0007669"/>
    <property type="project" value="TreeGrafter"/>
</dbReference>
<reference evidence="5 6" key="1">
    <citation type="submission" date="2019-06" db="EMBL/GenBank/DDBJ databases">
        <title>Sequencing the genomes of 1000 actinobacteria strains.</title>
        <authorList>
            <person name="Klenk H.-P."/>
        </authorList>
    </citation>
    <scope>NUCLEOTIDE SEQUENCE [LARGE SCALE GENOMIC DNA]</scope>
    <source>
        <strain evidence="5 6">DSM 12362</strain>
    </source>
</reference>
<dbReference type="EMBL" id="VFPU01000001">
    <property type="protein sequence ID" value="TQM96595.1"/>
    <property type="molecule type" value="Genomic_DNA"/>
</dbReference>
<dbReference type="InterPro" id="IPR020583">
    <property type="entry name" value="Inositol_monoP_metal-BS"/>
</dbReference>
<dbReference type="PRINTS" id="PR00377">
    <property type="entry name" value="IMPHPHTASES"/>
</dbReference>
<gene>
    <name evidence="5" type="ORF">FB476_1464</name>
</gene>
<name>A0A543KND9_9MICO</name>
<feature type="binding site" evidence="4">
    <location>
        <position position="93"/>
    </location>
    <ligand>
        <name>Mg(2+)</name>
        <dbReference type="ChEBI" id="CHEBI:18420"/>
        <label>2</label>
    </ligand>
</feature>
<proteinExistence type="predicted"/>
<dbReference type="Gene3D" id="3.30.540.10">
    <property type="entry name" value="Fructose-1,6-Bisphosphatase, subunit A, domain 1"/>
    <property type="match status" value="1"/>
</dbReference>
<feature type="binding site" evidence="4">
    <location>
        <position position="90"/>
    </location>
    <ligand>
        <name>Mg(2+)</name>
        <dbReference type="ChEBI" id="CHEBI:18420"/>
        <label>2</label>
    </ligand>
</feature>
<dbReference type="AlphaFoldDB" id="A0A543KND9"/>
<evidence type="ECO:0000256" key="3">
    <source>
        <dbReference type="ARBA" id="ARBA00022842"/>
    </source>
</evidence>
<dbReference type="Gene3D" id="3.40.190.80">
    <property type="match status" value="1"/>
</dbReference>
<dbReference type="CDD" id="cd01637">
    <property type="entry name" value="IMPase_like"/>
    <property type="match status" value="1"/>
</dbReference>
<dbReference type="Proteomes" id="UP000315133">
    <property type="component" value="Unassembled WGS sequence"/>
</dbReference>
<evidence type="ECO:0000313" key="6">
    <source>
        <dbReference type="Proteomes" id="UP000315133"/>
    </source>
</evidence>
<dbReference type="Pfam" id="PF00459">
    <property type="entry name" value="Inositol_P"/>
    <property type="match status" value="1"/>
</dbReference>
<keyword evidence="2" id="KW-0378">Hydrolase</keyword>
<evidence type="ECO:0000256" key="2">
    <source>
        <dbReference type="ARBA" id="ARBA00022801"/>
    </source>
</evidence>
<feature type="binding site" evidence="4">
    <location>
        <position position="210"/>
    </location>
    <ligand>
        <name>Mg(2+)</name>
        <dbReference type="ChEBI" id="CHEBI:18420"/>
        <label>1</label>
        <note>catalytic</note>
    </ligand>
</feature>
<keyword evidence="6" id="KW-1185">Reference proteome</keyword>
<organism evidence="5 6">
    <name type="scientific">Ornithinimicrobium humiphilum</name>
    <dbReference type="NCBI Taxonomy" id="125288"/>
    <lineage>
        <taxon>Bacteria</taxon>
        <taxon>Bacillati</taxon>
        <taxon>Actinomycetota</taxon>
        <taxon>Actinomycetes</taxon>
        <taxon>Micrococcales</taxon>
        <taxon>Ornithinimicrobiaceae</taxon>
        <taxon>Ornithinimicrobium</taxon>
    </lineage>
</organism>
<dbReference type="SUPFAM" id="SSF56655">
    <property type="entry name" value="Carbohydrate phosphatase"/>
    <property type="match status" value="1"/>
</dbReference>
<feature type="binding site" evidence="4">
    <location>
        <position position="67"/>
    </location>
    <ligand>
        <name>Mg(2+)</name>
        <dbReference type="ChEBI" id="CHEBI:18420"/>
        <label>1</label>
        <note>catalytic</note>
    </ligand>
</feature>
<dbReference type="PANTHER" id="PTHR20854">
    <property type="entry name" value="INOSITOL MONOPHOSPHATASE"/>
    <property type="match status" value="1"/>
</dbReference>
<dbReference type="InterPro" id="IPR000760">
    <property type="entry name" value="Inositol_monophosphatase-like"/>
</dbReference>
<dbReference type="GO" id="GO:0007165">
    <property type="term" value="P:signal transduction"/>
    <property type="evidence" value="ECO:0007669"/>
    <property type="project" value="TreeGrafter"/>
</dbReference>
<accession>A0A543KND9</accession>
<sequence length="258" mass="28199">MDTDAVLTLLQDTAEEVITPRFRALEDGEITSKTHPGDWVTIADREAEVLITAALRAAYPDALVLGEEAYAEDASLLEQFRAADHAFTVDPVDGTRNFVHGSPDHAVMAAEVRDGETVRAWIWQPQHRTAFVAERGAGLWCNGDRVPDLRAPSTDPRDWDVRTSTRTMIGSMLGETGPLTLTWVCSGVDYPKVATGACDAIVYSGTMPWDHAPGSLMVTEVGGHVGTTDGEPYTPRCRPRGIVVAQGREVYETLRRHL</sequence>
<comment type="caution">
    <text evidence="5">The sequence shown here is derived from an EMBL/GenBank/DDBJ whole genome shotgun (WGS) entry which is preliminary data.</text>
</comment>
<keyword evidence="3 4" id="KW-0460">Magnesium</keyword>
<dbReference type="GO" id="GO:0046872">
    <property type="term" value="F:metal ion binding"/>
    <property type="evidence" value="ECO:0007669"/>
    <property type="project" value="UniProtKB-KW"/>
</dbReference>
<comment type="cofactor">
    <cofactor evidence="4">
        <name>Mg(2+)</name>
        <dbReference type="ChEBI" id="CHEBI:18420"/>
    </cofactor>
</comment>
<evidence type="ECO:0000313" key="5">
    <source>
        <dbReference type="EMBL" id="TQM96595.1"/>
    </source>
</evidence>